<dbReference type="STRING" id="274537.BIU88_05190"/>
<dbReference type="Proteomes" id="UP000095185">
    <property type="component" value="Chromosome"/>
</dbReference>
<protein>
    <submittedName>
        <fullName evidence="2">Uncharacterized protein</fullName>
    </submittedName>
</protein>
<dbReference type="PROSITE" id="PS51257">
    <property type="entry name" value="PROKAR_LIPOPROTEIN"/>
    <property type="match status" value="1"/>
</dbReference>
<accession>A0A1D8CXE1</accession>
<evidence type="ECO:0000313" key="2">
    <source>
        <dbReference type="EMBL" id="AOS83592.1"/>
    </source>
</evidence>
<evidence type="ECO:0000313" key="3">
    <source>
        <dbReference type="Proteomes" id="UP000095185"/>
    </source>
</evidence>
<sequence length="281" mass="31708">MDKVALRPLKRFAVILLAGAIVVTVSSCSREERKKEEEQHLESMMTILVQVQKNLGRIRQKEAVVVRLSSDVEGRKPQSAEQIGREIDSNIRFIDSTLTASKNLVSTLEKENHESQYRISALDRMTGQLKGELDKKSLEVGTMKGEIAKLNRQIARLTNSVDVMDEVIDEQEAQMVRAYYISGTVDQLVARGILLPPGPFSRFLGARPALASDFDIKPFRVVDISETRDIYFDKPVNRLHIVTPHTKGSYELVGGKTSSILLIRNEVEFWKKSRCLIIVVE</sequence>
<organism evidence="2 3">
    <name type="scientific">Chlorobaculum limnaeum</name>
    <dbReference type="NCBI Taxonomy" id="274537"/>
    <lineage>
        <taxon>Bacteria</taxon>
        <taxon>Pseudomonadati</taxon>
        <taxon>Chlorobiota</taxon>
        <taxon>Chlorobiia</taxon>
        <taxon>Chlorobiales</taxon>
        <taxon>Chlorobiaceae</taxon>
        <taxon>Chlorobaculum</taxon>
    </lineage>
</organism>
<dbReference type="EMBL" id="CP017305">
    <property type="protein sequence ID" value="AOS83592.1"/>
    <property type="molecule type" value="Genomic_DNA"/>
</dbReference>
<gene>
    <name evidence="2" type="ORF">BIU88_05190</name>
</gene>
<feature type="coiled-coil region" evidence="1">
    <location>
        <begin position="140"/>
        <end position="174"/>
    </location>
</feature>
<proteinExistence type="predicted"/>
<dbReference type="AlphaFoldDB" id="A0A1D8CXE1"/>
<dbReference type="Pfam" id="PF10046">
    <property type="entry name" value="BLOC1_2"/>
    <property type="match status" value="1"/>
</dbReference>
<keyword evidence="1" id="KW-0175">Coiled coil</keyword>
<dbReference type="KEGG" id="clz:BIU88_05190"/>
<dbReference type="RefSeq" id="WP_069809308.1">
    <property type="nucleotide sequence ID" value="NZ_CP017305.1"/>
</dbReference>
<keyword evidence="3" id="KW-1185">Reference proteome</keyword>
<name>A0A1D8CXE1_CHLLM</name>
<dbReference type="InterPro" id="IPR019269">
    <property type="entry name" value="BLOC1_su2"/>
</dbReference>
<reference evidence="2" key="1">
    <citation type="submission" date="2016-09" db="EMBL/GenBank/DDBJ databases">
        <title>Genome sequence of Chlorobaculum limnaeum.</title>
        <authorList>
            <person name="Liu Z."/>
            <person name="Tank M."/>
            <person name="Bryant D.A."/>
        </authorList>
    </citation>
    <scope>NUCLEOTIDE SEQUENCE [LARGE SCALE GENOMIC DNA]</scope>
    <source>
        <strain evidence="2">DSM 1677</strain>
    </source>
</reference>
<evidence type="ECO:0000256" key="1">
    <source>
        <dbReference type="SAM" id="Coils"/>
    </source>
</evidence>
<dbReference type="OrthoDB" id="597123at2"/>